<evidence type="ECO:0000259" key="2">
    <source>
        <dbReference type="Pfam" id="PF00085"/>
    </source>
</evidence>
<evidence type="ECO:0000313" key="4">
    <source>
        <dbReference type="Proteomes" id="UP000178851"/>
    </source>
</evidence>
<dbReference type="InterPro" id="IPR036249">
    <property type="entry name" value="Thioredoxin-like_sf"/>
</dbReference>
<accession>A0A1F7YGT4</accession>
<dbReference type="Gene3D" id="3.40.30.10">
    <property type="entry name" value="Glutaredoxin"/>
    <property type="match status" value="1"/>
</dbReference>
<dbReference type="SUPFAM" id="SSF52833">
    <property type="entry name" value="Thioredoxin-like"/>
    <property type="match status" value="1"/>
</dbReference>
<dbReference type="Pfam" id="PF00085">
    <property type="entry name" value="Thioredoxin"/>
    <property type="match status" value="1"/>
</dbReference>
<name>A0A1F7YGT4_9BACT</name>
<sequence length="130" mass="14514">MTAAVKKPLYILIGAALVVGLIFIGKGWLESNNTPGKLDEFAKCLKDKKAVFYGAYWCSHCQNQKKEFGKSEKFLPYVECSTPDGRGQLKYCTDKNIEGYPTWEFADGSRESGEVSLEKLSEKTDCSLPQ</sequence>
<dbReference type="InterPro" id="IPR013766">
    <property type="entry name" value="Thioredoxin_domain"/>
</dbReference>
<evidence type="ECO:0000313" key="3">
    <source>
        <dbReference type="EMBL" id="OGM26537.1"/>
    </source>
</evidence>
<protein>
    <recommendedName>
        <fullName evidence="2">Thioredoxin domain-containing protein</fullName>
    </recommendedName>
</protein>
<proteinExistence type="predicted"/>
<keyword evidence="1" id="KW-0472">Membrane</keyword>
<dbReference type="PANTHER" id="PTHR34573">
    <property type="entry name" value="VKC DOMAIN-CONTAINING PROTEIN"/>
    <property type="match status" value="1"/>
</dbReference>
<keyword evidence="1" id="KW-1133">Transmembrane helix</keyword>
<evidence type="ECO:0000256" key="1">
    <source>
        <dbReference type="SAM" id="Phobius"/>
    </source>
</evidence>
<gene>
    <name evidence="3" type="ORF">A2627_00735</name>
</gene>
<feature type="domain" description="Thioredoxin" evidence="2">
    <location>
        <begin position="40"/>
        <end position="115"/>
    </location>
</feature>
<keyword evidence="1" id="KW-0812">Transmembrane</keyword>
<dbReference type="Proteomes" id="UP000178851">
    <property type="component" value="Unassembled WGS sequence"/>
</dbReference>
<organism evidence="3 4">
    <name type="scientific">Candidatus Woesebacteria bacterium RIFCSPHIGHO2_01_FULL_39_28</name>
    <dbReference type="NCBI Taxonomy" id="1802496"/>
    <lineage>
        <taxon>Bacteria</taxon>
        <taxon>Candidatus Woeseibacteriota</taxon>
    </lineage>
</organism>
<dbReference type="PANTHER" id="PTHR34573:SF1">
    <property type="entry name" value="VITAMIN K EPOXIDE REDUCTASE DOMAIN-CONTAINING PROTEIN"/>
    <property type="match status" value="1"/>
</dbReference>
<dbReference type="AlphaFoldDB" id="A0A1F7YGT4"/>
<comment type="caution">
    <text evidence="3">The sequence shown here is derived from an EMBL/GenBank/DDBJ whole genome shotgun (WGS) entry which is preliminary data.</text>
</comment>
<feature type="transmembrane region" description="Helical" evidence="1">
    <location>
        <begin position="9"/>
        <end position="29"/>
    </location>
</feature>
<reference evidence="3 4" key="1">
    <citation type="journal article" date="2016" name="Nat. Commun.">
        <title>Thousands of microbial genomes shed light on interconnected biogeochemical processes in an aquifer system.</title>
        <authorList>
            <person name="Anantharaman K."/>
            <person name="Brown C.T."/>
            <person name="Hug L.A."/>
            <person name="Sharon I."/>
            <person name="Castelle C.J."/>
            <person name="Probst A.J."/>
            <person name="Thomas B.C."/>
            <person name="Singh A."/>
            <person name="Wilkins M.J."/>
            <person name="Karaoz U."/>
            <person name="Brodie E.L."/>
            <person name="Williams K.H."/>
            <person name="Hubbard S.S."/>
            <person name="Banfield J.F."/>
        </authorList>
    </citation>
    <scope>NUCLEOTIDE SEQUENCE [LARGE SCALE GENOMIC DNA]</scope>
</reference>
<dbReference type="EMBL" id="MGGI01000012">
    <property type="protein sequence ID" value="OGM26537.1"/>
    <property type="molecule type" value="Genomic_DNA"/>
</dbReference>